<accession>A0ABX6EUN3</accession>
<dbReference type="SUPFAM" id="SSF56672">
    <property type="entry name" value="DNA/RNA polymerases"/>
    <property type="match status" value="1"/>
</dbReference>
<dbReference type="PROSITE" id="PS00116">
    <property type="entry name" value="DNA_POLYMERASE_B"/>
    <property type="match status" value="1"/>
</dbReference>
<feature type="compositionally biased region" description="Polar residues" evidence="16">
    <location>
        <begin position="430"/>
        <end position="441"/>
    </location>
</feature>
<feature type="domain" description="DNA polymerase zeta catalytic subunit N-terminal" evidence="21">
    <location>
        <begin position="17"/>
        <end position="70"/>
    </location>
</feature>
<feature type="domain" description="DNA-directed DNA polymerase family B exonuclease" evidence="18">
    <location>
        <begin position="620"/>
        <end position="796"/>
    </location>
</feature>
<keyword evidence="23" id="KW-1185">Reference proteome</keyword>
<dbReference type="InterPro" id="IPR006172">
    <property type="entry name" value="DNA-dir_DNA_pol_B"/>
</dbReference>
<evidence type="ECO:0000256" key="1">
    <source>
        <dbReference type="ARBA" id="ARBA00001966"/>
    </source>
</evidence>
<evidence type="ECO:0000256" key="3">
    <source>
        <dbReference type="ARBA" id="ARBA00005755"/>
    </source>
</evidence>
<dbReference type="InterPro" id="IPR056447">
    <property type="entry name" value="REV3_N"/>
</dbReference>
<dbReference type="Pfam" id="PF03104">
    <property type="entry name" value="DNA_pol_B_exo1"/>
    <property type="match status" value="1"/>
</dbReference>
<organism evidence="22 23">
    <name type="scientific">Kluyveromyces marxianus</name>
    <name type="common">Yeast</name>
    <name type="synonym">Candida kefyr</name>
    <dbReference type="NCBI Taxonomy" id="4911"/>
    <lineage>
        <taxon>Eukaryota</taxon>
        <taxon>Fungi</taxon>
        <taxon>Dikarya</taxon>
        <taxon>Ascomycota</taxon>
        <taxon>Saccharomycotina</taxon>
        <taxon>Saccharomycetes</taxon>
        <taxon>Saccharomycetales</taxon>
        <taxon>Saccharomycetaceae</taxon>
        <taxon>Kluyveromyces</taxon>
    </lineage>
</organism>
<dbReference type="Gene3D" id="3.90.1600.10">
    <property type="entry name" value="Palm domain of DNA polymerase"/>
    <property type="match status" value="1"/>
</dbReference>
<evidence type="ECO:0000256" key="7">
    <source>
        <dbReference type="ARBA" id="ARBA00022763"/>
    </source>
</evidence>
<evidence type="ECO:0000259" key="19">
    <source>
        <dbReference type="Pfam" id="PF14260"/>
    </source>
</evidence>
<dbReference type="Pfam" id="PF24065">
    <property type="entry name" value="REV3_N"/>
    <property type="match status" value="1"/>
</dbReference>
<evidence type="ECO:0000259" key="20">
    <source>
        <dbReference type="Pfam" id="PF24055"/>
    </source>
</evidence>
<evidence type="ECO:0000256" key="8">
    <source>
        <dbReference type="ARBA" id="ARBA00022833"/>
    </source>
</evidence>
<protein>
    <recommendedName>
        <fullName evidence="15">DNA polymerase</fullName>
        <ecNumber evidence="15">2.7.7.7</ecNumber>
    </recommendedName>
</protein>
<dbReference type="PRINTS" id="PR00106">
    <property type="entry name" value="DNAPOLB"/>
</dbReference>
<dbReference type="InterPro" id="IPR017964">
    <property type="entry name" value="DNA-dir_DNA_pol_B_CS"/>
</dbReference>
<dbReference type="InterPro" id="IPR056435">
    <property type="entry name" value="DPOD/Z_N"/>
</dbReference>
<feature type="domain" description="DNA polymerase delta/zeta catalytic subunit N-terminal" evidence="20">
    <location>
        <begin position="71"/>
        <end position="157"/>
    </location>
</feature>
<keyword evidence="6 15" id="KW-0479">Metal-binding</keyword>
<dbReference type="Gene3D" id="3.30.420.10">
    <property type="entry name" value="Ribonuclease H-like superfamily/Ribonuclease H"/>
    <property type="match status" value="1"/>
</dbReference>
<evidence type="ECO:0000256" key="4">
    <source>
        <dbReference type="ARBA" id="ARBA00022679"/>
    </source>
</evidence>
<comment type="subcellular location">
    <subcellularLocation>
        <location evidence="2 15">Nucleus</location>
    </subcellularLocation>
</comment>
<keyword evidence="12" id="KW-0234">DNA repair</keyword>
<evidence type="ECO:0000256" key="10">
    <source>
        <dbReference type="ARBA" id="ARBA00023004"/>
    </source>
</evidence>
<evidence type="ECO:0000256" key="5">
    <source>
        <dbReference type="ARBA" id="ARBA00022695"/>
    </source>
</evidence>
<dbReference type="InterPro" id="IPR036397">
    <property type="entry name" value="RNaseH_sf"/>
</dbReference>
<keyword evidence="15" id="KW-0238">DNA-binding</keyword>
<dbReference type="Pfam" id="PF14260">
    <property type="entry name" value="zf-C4pol"/>
    <property type="match status" value="1"/>
</dbReference>
<evidence type="ECO:0000256" key="9">
    <source>
        <dbReference type="ARBA" id="ARBA00022932"/>
    </source>
</evidence>
<dbReference type="Pfam" id="PF00136">
    <property type="entry name" value="DNA_pol_B"/>
    <property type="match status" value="1"/>
</dbReference>
<dbReference type="CDD" id="cd05778">
    <property type="entry name" value="DNA_polB_zeta_exo"/>
    <property type="match status" value="1"/>
</dbReference>
<evidence type="ECO:0000256" key="11">
    <source>
        <dbReference type="ARBA" id="ARBA00023014"/>
    </source>
</evidence>
<keyword evidence="8 15" id="KW-0862">Zinc</keyword>
<feature type="domain" description="C4-type zinc-finger of DNA polymerase delta" evidence="19">
    <location>
        <begin position="1353"/>
        <end position="1434"/>
    </location>
</feature>
<dbReference type="InterPro" id="IPR030559">
    <property type="entry name" value="PolZ_Rev3"/>
</dbReference>
<dbReference type="Gene3D" id="1.10.287.690">
    <property type="entry name" value="Helix hairpin bin"/>
    <property type="match status" value="1"/>
</dbReference>
<keyword evidence="7" id="KW-0227">DNA damage</keyword>
<feature type="domain" description="DNA-directed DNA polymerase family B multifunctional" evidence="17">
    <location>
        <begin position="862"/>
        <end position="1310"/>
    </location>
</feature>
<dbReference type="Gene3D" id="3.30.342.10">
    <property type="entry name" value="DNA Polymerase, chain B, domain 1"/>
    <property type="match status" value="1"/>
</dbReference>
<gene>
    <name evidence="22" type="primary">REV3</name>
    <name evidence="22" type="ORF">FIM1_2153</name>
</gene>
<dbReference type="CDD" id="cd05534">
    <property type="entry name" value="POLBc_zeta"/>
    <property type="match status" value="1"/>
</dbReference>
<evidence type="ECO:0000313" key="23">
    <source>
        <dbReference type="Proteomes" id="UP000422736"/>
    </source>
</evidence>
<evidence type="ECO:0000259" key="21">
    <source>
        <dbReference type="Pfam" id="PF24065"/>
    </source>
</evidence>
<dbReference type="SMART" id="SM00486">
    <property type="entry name" value="POLBc"/>
    <property type="match status" value="1"/>
</dbReference>
<dbReference type="EC" id="2.7.7.7" evidence="15"/>
<evidence type="ECO:0000256" key="2">
    <source>
        <dbReference type="ARBA" id="ARBA00004123"/>
    </source>
</evidence>
<keyword evidence="11 15" id="KW-0411">Iron-sulfur</keyword>
<feature type="compositionally biased region" description="Polar residues" evidence="16">
    <location>
        <begin position="449"/>
        <end position="463"/>
    </location>
</feature>
<dbReference type="InterPro" id="IPR043502">
    <property type="entry name" value="DNA/RNA_pol_sf"/>
</dbReference>
<keyword evidence="15" id="KW-0004">4Fe-4S</keyword>
<proteinExistence type="inferred from homology"/>
<evidence type="ECO:0000256" key="6">
    <source>
        <dbReference type="ARBA" id="ARBA00022723"/>
    </source>
</evidence>
<dbReference type="Proteomes" id="UP000422736">
    <property type="component" value="Chromosome 3"/>
</dbReference>
<dbReference type="InterPro" id="IPR025687">
    <property type="entry name" value="Znf-C4pol"/>
</dbReference>
<keyword evidence="15" id="KW-0863">Zinc-finger</keyword>
<evidence type="ECO:0000256" key="15">
    <source>
        <dbReference type="RuleBase" id="RU000442"/>
    </source>
</evidence>
<dbReference type="EMBL" id="CP015056">
    <property type="protein sequence ID" value="QGN15462.1"/>
    <property type="molecule type" value="Genomic_DNA"/>
</dbReference>
<dbReference type="InterPro" id="IPR012337">
    <property type="entry name" value="RNaseH-like_sf"/>
</dbReference>
<dbReference type="InterPro" id="IPR042087">
    <property type="entry name" value="DNA_pol_B_thumb"/>
</dbReference>
<evidence type="ECO:0000256" key="14">
    <source>
        <dbReference type="ARBA" id="ARBA00049244"/>
    </source>
</evidence>
<dbReference type="InterPro" id="IPR006133">
    <property type="entry name" value="DNA-dir_DNA_pol_B_exonuc"/>
</dbReference>
<evidence type="ECO:0000259" key="17">
    <source>
        <dbReference type="Pfam" id="PF00136"/>
    </source>
</evidence>
<feature type="region of interest" description="Disordered" evidence="16">
    <location>
        <begin position="430"/>
        <end position="463"/>
    </location>
</feature>
<evidence type="ECO:0000256" key="12">
    <source>
        <dbReference type="ARBA" id="ARBA00023204"/>
    </source>
</evidence>
<keyword evidence="15" id="KW-0235">DNA replication</keyword>
<keyword evidence="5 15" id="KW-0548">Nucleotidyltransferase</keyword>
<evidence type="ECO:0000313" key="22">
    <source>
        <dbReference type="EMBL" id="QGN15462.1"/>
    </source>
</evidence>
<dbReference type="InterPro" id="IPR006134">
    <property type="entry name" value="DNA-dir_DNA_pol_B_multi_dom"/>
</dbReference>
<keyword evidence="10 15" id="KW-0408">Iron</keyword>
<comment type="similarity">
    <text evidence="3 15">Belongs to the DNA polymerase type-B family.</text>
</comment>
<dbReference type="InterPro" id="IPR023211">
    <property type="entry name" value="DNA_pol_palm_dom_sf"/>
</dbReference>
<dbReference type="SUPFAM" id="SSF53098">
    <property type="entry name" value="Ribonuclease H-like"/>
    <property type="match status" value="1"/>
</dbReference>
<evidence type="ECO:0000256" key="13">
    <source>
        <dbReference type="ARBA" id="ARBA00023242"/>
    </source>
</evidence>
<evidence type="ECO:0000259" key="18">
    <source>
        <dbReference type="Pfam" id="PF03104"/>
    </source>
</evidence>
<evidence type="ECO:0000256" key="16">
    <source>
        <dbReference type="SAM" id="MobiDB-lite"/>
    </source>
</evidence>
<dbReference type="Gene3D" id="1.10.132.60">
    <property type="entry name" value="DNA polymerase family B, C-terminal domain"/>
    <property type="match status" value="1"/>
</dbReference>
<reference evidence="22 23" key="1">
    <citation type="submission" date="2016-03" db="EMBL/GenBank/DDBJ databases">
        <title>How can Kluyveromyces marxianus grow so fast - potential evolutionary course in Saccharomyces Complex revealed by comparative genomics.</title>
        <authorList>
            <person name="Mo W."/>
            <person name="Lu W."/>
            <person name="Yang X."/>
            <person name="Qi J."/>
            <person name="Lv H."/>
        </authorList>
    </citation>
    <scope>NUCLEOTIDE SEQUENCE [LARGE SCALE GENOMIC DNA]</scope>
    <source>
        <strain evidence="22 23">FIM1</strain>
    </source>
</reference>
<keyword evidence="13 15" id="KW-0539">Nucleus</keyword>
<dbReference type="PANTHER" id="PTHR45812">
    <property type="entry name" value="DNA POLYMERASE ZETA CATALYTIC SUBUNIT"/>
    <property type="match status" value="1"/>
</dbReference>
<sequence length="1458" mass="169382">MSNIIRSLDSTLEPNLINVQINSTDSYQSFPTALDKISSKSLPGLPFVQVPIVRFYGCLPTGHKILVHCHGVLPYIFIRYDGQMSDTSSEILNRCSNLHNILEIRMVETYTKNQMTEKFKSLKYVANVSVVKGVPFYGYHVGYEPFYKISLLNGSYVNKLSDLLRDGKILSSKVEVYEAHIPHLLQLMADYNLFGCGWLKLSQCYFRKPILLEDLEINEILYTESLERFLKTHLKPNENVLDQDPFHRVGRTLLEIDILPQFIVNKQKIQFRDLHHDFIEITKDLQLSDQGYVNSTKDIWDEIQNIRKMKGLSEYQELDNYSRDPMLQYNWKDNTNLLNYFEAAKKRTSSLFPTKSLRFDSFVNVSQNEHLFPSPREALEELWPKIPRYISKKVQTFTEMHQNKDIYNKFGDKSDPFSIQQQHETFSVVNPLSSLNDSDSTTRSKRKASQSPSKSDNSINPESQIYTVPNKKLHQSISTRDHLKVLKRPKINFANIKESLLLKEIPEVVYPEPFYSNPLDLKRNTTEIADAVFKLSSDHVSFRKGMEYKNYSPVLTASDNVYQRSRWRYVRDKPTFQNVMQNNESCKKEFSAVVGKTPDLPFGYKFKSNNMNLQNFNSFNRMTHFTMELHVNSREDKYPDPKHDAVRMIFWKVQDGTFPFNLDITQEGLLIYSDNGTDRFLWNSADPTIHVTTYEDELSMIYALEDLVRFFDPDILSGYEIHSSSWGYLIDRCRFAHNYDVEEELSRVETNHNNKKKDSWGYTHATAFRITGRHMLNIWRHLRSSLNLLDYTLENIVFHVLHERFPFYSFKTLTGFFDSKDPSSKKCLINYYIKRVRVNYQLLETQNIIGKTIEQARLIGIEFYSVLYRGSQYKVESFLIRLCKSESFLLISPSRKQVRDQKALECIPLVMEPSSAFYNSPLLVLDFQSLYPSIVMAYNYCYSTMLGRVQTLGLKDNRIGTTTIDIPPDLLTLISDYVTVSPNGIAFVKKELRKSILAKMLKDILATRFLMKDTMNQLKDDHDVVSMLDNRQAALKLLANVTYGYTAASFSGRMPCSDIADSIVQTGRETLERAIEFIESTKKWGAKVVYGDTDSLFVYLPGKSRSDAFKIGKEIAKEITMKNPKPVELKFEKVYHPCFLVTKKRYVGYAYEYENQINPKFDAKGIETVRRDGTPAQQKIVERALRTMFETTDLSKVKEYLLGEFDKIITGRVNIQDFCFAREVKIGHYKSDKTAPPGAQIAMQMMEEDHRKEPQYKQRIPYVVKMGKMGETLSSRCISPEAFLRSKDSRLDYNYYIVKNIIPPLQRFFQLVGVDVMDWFSSMRKTMYVSNESAEHDKIDGRSVTSIVKARSCLRCRKRVHPEYISRICDECRKDKGNTIMALQEAVRLKQSKMHMILRTCQTCSYKFHKDAMAPLDSIALKCQSKDCPVYFSKVKYINGLKNTDMRDLLLGIIDLDY</sequence>
<keyword evidence="4 15" id="KW-0808">Transferase</keyword>
<comment type="cofactor">
    <cofactor evidence="1 15">
        <name>[4Fe-4S] cluster</name>
        <dbReference type="ChEBI" id="CHEBI:49883"/>
    </cofactor>
</comment>
<comment type="catalytic activity">
    <reaction evidence="14 15">
        <text>DNA(n) + a 2'-deoxyribonucleoside 5'-triphosphate = DNA(n+1) + diphosphate</text>
        <dbReference type="Rhea" id="RHEA:22508"/>
        <dbReference type="Rhea" id="RHEA-COMP:17339"/>
        <dbReference type="Rhea" id="RHEA-COMP:17340"/>
        <dbReference type="ChEBI" id="CHEBI:33019"/>
        <dbReference type="ChEBI" id="CHEBI:61560"/>
        <dbReference type="ChEBI" id="CHEBI:173112"/>
        <dbReference type="EC" id="2.7.7.7"/>
    </reaction>
</comment>
<keyword evidence="9 15" id="KW-0239">DNA-directed DNA polymerase</keyword>
<name>A0ABX6EUN3_KLUMA</name>
<dbReference type="Pfam" id="PF24055">
    <property type="entry name" value="POL3_N"/>
    <property type="match status" value="1"/>
</dbReference>
<dbReference type="PANTHER" id="PTHR45812:SF1">
    <property type="entry name" value="DNA POLYMERASE ZETA CATALYTIC SUBUNIT"/>
    <property type="match status" value="1"/>
</dbReference>